<sequence length="103" mass="11653">MAHRKNTHFITTILSERKTVRFIHCLLAKRLYLGRLAMSFILDSHSHTFIALLLSEEKETETPVRGDVPVTPELCTDIGSSGVCTEQRELLIALRSFLDLVLS</sequence>
<organism evidence="1 2">
    <name type="scientific">Planoprotostelium fungivorum</name>
    <dbReference type="NCBI Taxonomy" id="1890364"/>
    <lineage>
        <taxon>Eukaryota</taxon>
        <taxon>Amoebozoa</taxon>
        <taxon>Evosea</taxon>
        <taxon>Variosea</taxon>
        <taxon>Cavosteliida</taxon>
        <taxon>Cavosteliaceae</taxon>
        <taxon>Planoprotostelium</taxon>
    </lineage>
</organism>
<comment type="caution">
    <text evidence="1">The sequence shown here is derived from an EMBL/GenBank/DDBJ whole genome shotgun (WGS) entry which is preliminary data.</text>
</comment>
<protein>
    <submittedName>
        <fullName evidence="1">Uncharacterized protein</fullName>
    </submittedName>
</protein>
<keyword evidence="2" id="KW-1185">Reference proteome</keyword>
<proteinExistence type="predicted"/>
<dbReference type="EMBL" id="MDYQ01000010">
    <property type="protein sequence ID" value="PRP88452.1"/>
    <property type="molecule type" value="Genomic_DNA"/>
</dbReference>
<dbReference type="InParanoid" id="A0A2P6NWW3"/>
<name>A0A2P6NWW3_9EUKA</name>
<accession>A0A2P6NWW3</accession>
<evidence type="ECO:0000313" key="2">
    <source>
        <dbReference type="Proteomes" id="UP000241769"/>
    </source>
</evidence>
<reference evidence="1 2" key="1">
    <citation type="journal article" date="2018" name="Genome Biol. Evol.">
        <title>Multiple Roots of Fruiting Body Formation in Amoebozoa.</title>
        <authorList>
            <person name="Hillmann F."/>
            <person name="Forbes G."/>
            <person name="Novohradska S."/>
            <person name="Ferling I."/>
            <person name="Riege K."/>
            <person name="Groth M."/>
            <person name="Westermann M."/>
            <person name="Marz M."/>
            <person name="Spaller T."/>
            <person name="Winckler T."/>
            <person name="Schaap P."/>
            <person name="Glockner G."/>
        </authorList>
    </citation>
    <scope>NUCLEOTIDE SEQUENCE [LARGE SCALE GENOMIC DNA]</scope>
    <source>
        <strain evidence="1 2">Jena</strain>
    </source>
</reference>
<evidence type="ECO:0000313" key="1">
    <source>
        <dbReference type="EMBL" id="PRP88452.1"/>
    </source>
</evidence>
<gene>
    <name evidence="1" type="ORF">PROFUN_03169</name>
</gene>
<dbReference type="AlphaFoldDB" id="A0A2P6NWW3"/>
<dbReference type="Proteomes" id="UP000241769">
    <property type="component" value="Unassembled WGS sequence"/>
</dbReference>